<feature type="domain" description="AB hydrolase-1" evidence="1">
    <location>
        <begin position="67"/>
        <end position="293"/>
    </location>
</feature>
<dbReference type="PANTHER" id="PTHR43798:SF33">
    <property type="entry name" value="HYDROLASE, PUTATIVE (AFU_ORTHOLOGUE AFUA_2G14860)-RELATED"/>
    <property type="match status" value="1"/>
</dbReference>
<dbReference type="GO" id="GO:0003824">
    <property type="term" value="F:catalytic activity"/>
    <property type="evidence" value="ECO:0007669"/>
    <property type="project" value="InterPro"/>
</dbReference>
<dbReference type="AlphaFoldDB" id="A0A0G3FEI1"/>
<dbReference type="GO" id="GO:0016020">
    <property type="term" value="C:membrane"/>
    <property type="evidence" value="ECO:0007669"/>
    <property type="project" value="TreeGrafter"/>
</dbReference>
<evidence type="ECO:0000259" key="1">
    <source>
        <dbReference type="Pfam" id="PF00561"/>
    </source>
</evidence>
<organism evidence="2">
    <name type="scientific">uncultured organism</name>
    <dbReference type="NCBI Taxonomy" id="155900"/>
    <lineage>
        <taxon>unclassified sequences</taxon>
        <taxon>environmental samples</taxon>
    </lineage>
</organism>
<dbReference type="EMBL" id="KP347744">
    <property type="protein sequence ID" value="AKJ87239.1"/>
    <property type="molecule type" value="Genomic_DNA"/>
</dbReference>
<dbReference type="PRINTS" id="PR00412">
    <property type="entry name" value="EPOXHYDRLASE"/>
</dbReference>
<dbReference type="InterPro" id="IPR029058">
    <property type="entry name" value="AB_hydrolase_fold"/>
</dbReference>
<name>A0A0G3FEI1_9ZZZZ</name>
<dbReference type="PRINTS" id="PR00111">
    <property type="entry name" value="ABHYDROLASE"/>
</dbReference>
<dbReference type="SUPFAM" id="SSF53474">
    <property type="entry name" value="alpha/beta-Hydrolases"/>
    <property type="match status" value="1"/>
</dbReference>
<dbReference type="PANTHER" id="PTHR43798">
    <property type="entry name" value="MONOACYLGLYCEROL LIPASE"/>
    <property type="match status" value="1"/>
</dbReference>
<dbReference type="InterPro" id="IPR050266">
    <property type="entry name" value="AB_hydrolase_sf"/>
</dbReference>
<accession>A0A0G3FEI1</accession>
<dbReference type="SMR" id="A0A0G3FEI1"/>
<dbReference type="InterPro" id="IPR000073">
    <property type="entry name" value="AB_hydrolase_1"/>
</dbReference>
<proteinExistence type="predicted"/>
<dbReference type="InterPro" id="IPR000639">
    <property type="entry name" value="Epox_hydrolase-like"/>
</dbReference>
<protein>
    <recommendedName>
        <fullName evidence="1">AB hydrolase-1 domain-containing protein</fullName>
    </recommendedName>
</protein>
<reference evidence="2" key="1">
    <citation type="submission" date="2014-12" db="EMBL/GenBank/DDBJ databases">
        <title>Investigation of esterase diversity in environmental metagenomes.</title>
        <authorList>
            <person name="Popovic A."/>
            <person name="Tchigvintsev A."/>
            <person name="Nocek B."/>
            <person name="Hajighasemi M."/>
            <person name="Brown G."/>
            <person name="Xu X."/>
            <person name="Li H."/>
            <person name="Glinos J."/>
            <person name="Yim V."/>
            <person name="Pelletier E."/>
            <person name="Chernikova T.N."/>
            <person name="Golyshina O.V."/>
            <person name="Tran H."/>
            <person name="Le Paslier D."/>
            <person name="Yakimov M.M."/>
            <person name="Savchenko A."/>
            <person name="Golyshin P.N."/>
            <person name="Yakunin A.F."/>
        </authorList>
    </citation>
    <scope>NUCLEOTIDE SEQUENCE</scope>
</reference>
<evidence type="ECO:0000313" key="2">
    <source>
        <dbReference type="EMBL" id="AKJ87239.1"/>
    </source>
</evidence>
<dbReference type="Pfam" id="PF00561">
    <property type="entry name" value="Abhydrolase_1"/>
    <property type="match status" value="1"/>
</dbReference>
<dbReference type="ESTHER" id="9zzzz-a0a0g3fei1">
    <property type="family name" value="ABHD6-Lip"/>
</dbReference>
<dbReference type="Gene3D" id="3.40.50.1820">
    <property type="entry name" value="alpha/beta hydrolase"/>
    <property type="match status" value="1"/>
</dbReference>
<sequence length="308" mass="34265">MKKFIVTTLALVFAAWLATLHPRVGLAFYDAVGALEARIYGFEKLSVDIGDMQLSVYERNSEQAHKTIILLHGYTASKEIWLRFANRLNPEYRVVIPDLAGHGETGFFSGWSYRASSQAKRVAQLMDKIGVERATIIGNSMGGMIAANFAIMYPQRATSIVLFNPAGVTPPQPSVTEAMFAAGESPFEIDSQQQFFDFYKLTMAKPPVVPDFVLRGMALRYSERKADYAQIAQDFRFHDQLDGRLNQISTPTLIVWGNQDNILSPSAAPVWHQGIPGSQLHIFDGIGHMPMVEVPNESAQRVHAFLAE</sequence>